<evidence type="ECO:0000313" key="1">
    <source>
        <dbReference type="EMBL" id="CAE0343691.1"/>
    </source>
</evidence>
<gene>
    <name evidence="1" type="ORF">EHAR0213_LOCUS2598</name>
</gene>
<name>A0A7S3J3T4_9SPIT</name>
<accession>A0A7S3J3T4</accession>
<protein>
    <submittedName>
        <fullName evidence="1">Uncharacterized protein</fullName>
    </submittedName>
</protein>
<reference evidence="1" key="1">
    <citation type="submission" date="2021-01" db="EMBL/GenBank/DDBJ databases">
        <authorList>
            <person name="Corre E."/>
            <person name="Pelletier E."/>
            <person name="Niang G."/>
            <person name="Scheremetjew M."/>
            <person name="Finn R."/>
            <person name="Kale V."/>
            <person name="Holt S."/>
            <person name="Cochrane G."/>
            <person name="Meng A."/>
            <person name="Brown T."/>
            <person name="Cohen L."/>
        </authorList>
    </citation>
    <scope>NUCLEOTIDE SEQUENCE</scope>
    <source>
        <strain evidence="1">FSP1.4</strain>
    </source>
</reference>
<proteinExistence type="predicted"/>
<dbReference type="EMBL" id="HBII01005792">
    <property type="protein sequence ID" value="CAE0343691.1"/>
    <property type="molecule type" value="Transcribed_RNA"/>
</dbReference>
<organism evidence="1">
    <name type="scientific">Euplotes harpa</name>
    <dbReference type="NCBI Taxonomy" id="151035"/>
    <lineage>
        <taxon>Eukaryota</taxon>
        <taxon>Sar</taxon>
        <taxon>Alveolata</taxon>
        <taxon>Ciliophora</taxon>
        <taxon>Intramacronucleata</taxon>
        <taxon>Spirotrichea</taxon>
        <taxon>Hypotrichia</taxon>
        <taxon>Euplotida</taxon>
        <taxon>Euplotidae</taxon>
        <taxon>Euplotes</taxon>
    </lineage>
</organism>
<sequence length="214" mass="24530">MENVGKADLSSASSYSFALIEKYSKKQLWISGAKILHNSYIIGIFPVMNPMKPFEVNQKAFMDCFNQKIFERIFNSSINSESPENIIEEEIQNFSSELKSVVYSETVIRDLSEIVEQKKLDFYSSTKGITSAINTILSLNPESIQTKTKDSEKVIHAIAFDNITIIYEERENSVHVFKIMWSTYFIETKSQHSQEWLSSISNALNLEKLLIGMK</sequence>
<dbReference type="AlphaFoldDB" id="A0A7S3J3T4"/>